<evidence type="ECO:0000313" key="4">
    <source>
        <dbReference type="Proteomes" id="UP000230750"/>
    </source>
</evidence>
<evidence type="ECO:0000313" key="3">
    <source>
        <dbReference type="EMBL" id="PIK54898.1"/>
    </source>
</evidence>
<dbReference type="SMART" id="SM00060">
    <property type="entry name" value="FN3"/>
    <property type="match status" value="1"/>
</dbReference>
<dbReference type="Proteomes" id="UP000230750">
    <property type="component" value="Unassembled WGS sequence"/>
</dbReference>
<dbReference type="Pfam" id="PF00041">
    <property type="entry name" value="fn3"/>
    <property type="match status" value="1"/>
</dbReference>
<comment type="caution">
    <text evidence="3">The sequence shown here is derived from an EMBL/GenBank/DDBJ whole genome shotgun (WGS) entry which is preliminary data.</text>
</comment>
<name>A0A2G8L3T7_STIJA</name>
<sequence length="223" mass="24290">MFVCVCVISTAKRKNVNCEKLQRKCNRGSSKACKKLAKLCSDFLRRQEDSSASSHVPAAGFTGSLGAPAGILVEEHGTSIEVEWLPPVHYATLSGYELSYGEYIPDVVRVRLGADVTNYVIENVSPNVIYIIKVRPFDQLGNGPSIFQTIMTTVASEQPEIPNVDIPVQTVETTEDEATNHGNENLGQGSREDKIPKKETNIFPNFGTTAIPDGGRNSSEETS</sequence>
<dbReference type="SUPFAM" id="SSF49265">
    <property type="entry name" value="Fibronectin type III"/>
    <property type="match status" value="1"/>
</dbReference>
<feature type="domain" description="Fibronectin type-III" evidence="2">
    <location>
        <begin position="67"/>
        <end position="156"/>
    </location>
</feature>
<proteinExistence type="predicted"/>
<reference evidence="3 4" key="1">
    <citation type="journal article" date="2017" name="PLoS Biol.">
        <title>The sea cucumber genome provides insights into morphological evolution and visceral regeneration.</title>
        <authorList>
            <person name="Zhang X."/>
            <person name="Sun L."/>
            <person name="Yuan J."/>
            <person name="Sun Y."/>
            <person name="Gao Y."/>
            <person name="Zhang L."/>
            <person name="Li S."/>
            <person name="Dai H."/>
            <person name="Hamel J.F."/>
            <person name="Liu C."/>
            <person name="Yu Y."/>
            <person name="Liu S."/>
            <person name="Lin W."/>
            <person name="Guo K."/>
            <person name="Jin S."/>
            <person name="Xu P."/>
            <person name="Storey K.B."/>
            <person name="Huan P."/>
            <person name="Zhang T."/>
            <person name="Zhou Y."/>
            <person name="Zhang J."/>
            <person name="Lin C."/>
            <person name="Li X."/>
            <person name="Xing L."/>
            <person name="Huo D."/>
            <person name="Sun M."/>
            <person name="Wang L."/>
            <person name="Mercier A."/>
            <person name="Li F."/>
            <person name="Yang H."/>
            <person name="Xiang J."/>
        </authorList>
    </citation>
    <scope>NUCLEOTIDE SEQUENCE [LARGE SCALE GENOMIC DNA]</scope>
    <source>
        <strain evidence="3">Shaxun</strain>
        <tissue evidence="3">Muscle</tissue>
    </source>
</reference>
<dbReference type="InterPro" id="IPR036116">
    <property type="entry name" value="FN3_sf"/>
</dbReference>
<gene>
    <name evidence="3" type="ORF">BSL78_08181</name>
</gene>
<organism evidence="3 4">
    <name type="scientific">Stichopus japonicus</name>
    <name type="common">Sea cucumber</name>
    <dbReference type="NCBI Taxonomy" id="307972"/>
    <lineage>
        <taxon>Eukaryota</taxon>
        <taxon>Metazoa</taxon>
        <taxon>Echinodermata</taxon>
        <taxon>Eleutherozoa</taxon>
        <taxon>Echinozoa</taxon>
        <taxon>Holothuroidea</taxon>
        <taxon>Aspidochirotacea</taxon>
        <taxon>Aspidochirotida</taxon>
        <taxon>Stichopodidae</taxon>
        <taxon>Apostichopus</taxon>
    </lineage>
</organism>
<accession>A0A2G8L3T7</accession>
<dbReference type="CDD" id="cd00063">
    <property type="entry name" value="FN3"/>
    <property type="match status" value="1"/>
</dbReference>
<dbReference type="PROSITE" id="PS50853">
    <property type="entry name" value="FN3"/>
    <property type="match status" value="1"/>
</dbReference>
<feature type="compositionally biased region" description="Basic and acidic residues" evidence="1">
    <location>
        <begin position="190"/>
        <end position="200"/>
    </location>
</feature>
<dbReference type="InterPro" id="IPR003961">
    <property type="entry name" value="FN3_dom"/>
</dbReference>
<dbReference type="AlphaFoldDB" id="A0A2G8L3T7"/>
<evidence type="ECO:0000256" key="1">
    <source>
        <dbReference type="SAM" id="MobiDB-lite"/>
    </source>
</evidence>
<dbReference type="OrthoDB" id="114660at2759"/>
<dbReference type="InterPro" id="IPR013783">
    <property type="entry name" value="Ig-like_fold"/>
</dbReference>
<feature type="region of interest" description="Disordered" evidence="1">
    <location>
        <begin position="174"/>
        <end position="223"/>
    </location>
</feature>
<keyword evidence="4" id="KW-1185">Reference proteome</keyword>
<dbReference type="Gene3D" id="2.60.40.10">
    <property type="entry name" value="Immunoglobulins"/>
    <property type="match status" value="1"/>
</dbReference>
<dbReference type="EMBL" id="MRZV01000230">
    <property type="protein sequence ID" value="PIK54898.1"/>
    <property type="molecule type" value="Genomic_DNA"/>
</dbReference>
<dbReference type="STRING" id="307972.A0A2G8L3T7"/>
<evidence type="ECO:0000259" key="2">
    <source>
        <dbReference type="PROSITE" id="PS50853"/>
    </source>
</evidence>
<protein>
    <submittedName>
        <fullName evidence="3">Putative neogenin-like</fullName>
    </submittedName>
</protein>